<dbReference type="Gene3D" id="3.40.1180.10">
    <property type="entry name" value="Decaprenyl diphosphate synthase-like"/>
    <property type="match status" value="1"/>
</dbReference>
<dbReference type="Pfam" id="PF01255">
    <property type="entry name" value="Prenyltransf"/>
    <property type="match status" value="1"/>
</dbReference>
<evidence type="ECO:0000313" key="3">
    <source>
        <dbReference type="EMBL" id="MFC7290488.1"/>
    </source>
</evidence>
<feature type="binding site" evidence="2">
    <location>
        <position position="35"/>
    </location>
    <ligand>
        <name>substrate</name>
    </ligand>
</feature>
<protein>
    <recommendedName>
        <fullName evidence="2">Isoprenyl transferase</fullName>
        <ecNumber evidence="2">2.5.1.-</ecNumber>
    </recommendedName>
</protein>
<feature type="binding site" evidence="2">
    <location>
        <position position="198"/>
    </location>
    <ligand>
        <name>substrate</name>
    </ligand>
</feature>
<dbReference type="EC" id="2.5.1.-" evidence="2"/>
<dbReference type="GO" id="GO:0016740">
    <property type="term" value="F:transferase activity"/>
    <property type="evidence" value="ECO:0007669"/>
    <property type="project" value="UniProtKB-KW"/>
</dbReference>
<dbReference type="CDD" id="cd00475">
    <property type="entry name" value="Cis_IPPS"/>
    <property type="match status" value="1"/>
</dbReference>
<evidence type="ECO:0000256" key="2">
    <source>
        <dbReference type="HAMAP-Rule" id="MF_01139"/>
    </source>
</evidence>
<feature type="binding site" evidence="2">
    <location>
        <begin position="31"/>
        <end position="34"/>
    </location>
    <ligand>
        <name>substrate</name>
    </ligand>
</feature>
<dbReference type="PROSITE" id="PS01066">
    <property type="entry name" value="UPP_SYNTHASE"/>
    <property type="match status" value="1"/>
</dbReference>
<dbReference type="PANTHER" id="PTHR10291:SF0">
    <property type="entry name" value="DEHYDRODOLICHYL DIPHOSPHATE SYNTHASE 2"/>
    <property type="match status" value="1"/>
</dbReference>
<name>A0ABW2IHT3_9PROT</name>
<feature type="binding site" evidence="2">
    <location>
        <position position="81"/>
    </location>
    <ligand>
        <name>substrate</name>
    </ligand>
</feature>
<feature type="binding site" evidence="2">
    <location>
        <position position="43"/>
    </location>
    <ligand>
        <name>substrate</name>
    </ligand>
</feature>
<comment type="similarity">
    <text evidence="2">Belongs to the UPP synthase family.</text>
</comment>
<comment type="cofactor">
    <cofactor evidence="2">
        <name>Mg(2+)</name>
        <dbReference type="ChEBI" id="CHEBI:18420"/>
    </cofactor>
    <text evidence="2">Binds 2 magnesium ions per subunit.</text>
</comment>
<comment type="caution">
    <text evidence="3">The sequence shown here is derived from an EMBL/GenBank/DDBJ whole genome shotgun (WGS) entry which is preliminary data.</text>
</comment>
<keyword evidence="1 2" id="KW-0808">Transferase</keyword>
<feature type="binding site" evidence="2">
    <location>
        <position position="47"/>
    </location>
    <ligand>
        <name>substrate</name>
    </ligand>
</feature>
<feature type="binding site" evidence="2">
    <location>
        <position position="217"/>
    </location>
    <ligand>
        <name>Mg(2+)</name>
        <dbReference type="ChEBI" id="CHEBI:18420"/>
    </ligand>
</feature>
<feature type="binding site" evidence="2">
    <location>
        <position position="79"/>
    </location>
    <ligand>
        <name>substrate</name>
    </ligand>
</feature>
<evidence type="ECO:0000313" key="4">
    <source>
        <dbReference type="Proteomes" id="UP001596492"/>
    </source>
</evidence>
<keyword evidence="2" id="KW-0479">Metal-binding</keyword>
<feature type="active site" description="Proton acceptor" evidence="2">
    <location>
        <position position="78"/>
    </location>
</feature>
<dbReference type="PANTHER" id="PTHR10291">
    <property type="entry name" value="DEHYDRODOLICHYL DIPHOSPHATE SYNTHASE FAMILY MEMBER"/>
    <property type="match status" value="1"/>
</dbReference>
<keyword evidence="2" id="KW-0460">Magnesium</keyword>
<dbReference type="InterPro" id="IPR001441">
    <property type="entry name" value="UPP_synth-like"/>
</dbReference>
<gene>
    <name evidence="3" type="ORF">ACFQS8_02575</name>
</gene>
<dbReference type="NCBIfam" id="NF011405">
    <property type="entry name" value="PRK14830.1"/>
    <property type="match status" value="1"/>
</dbReference>
<reference evidence="4" key="1">
    <citation type="journal article" date="2019" name="Int. J. Syst. Evol. Microbiol.">
        <title>The Global Catalogue of Microorganisms (GCM) 10K type strain sequencing project: providing services to taxonomists for standard genome sequencing and annotation.</title>
        <authorList>
            <consortium name="The Broad Institute Genomics Platform"/>
            <consortium name="The Broad Institute Genome Sequencing Center for Infectious Disease"/>
            <person name="Wu L."/>
            <person name="Ma J."/>
        </authorList>
    </citation>
    <scope>NUCLEOTIDE SEQUENCE [LARGE SCALE GENOMIC DNA]</scope>
    <source>
        <strain evidence="4">CCUG 51308</strain>
    </source>
</reference>
<feature type="active site" evidence="2">
    <location>
        <position position="30"/>
    </location>
</feature>
<feature type="binding site" evidence="2">
    <location>
        <begin position="75"/>
        <end position="77"/>
    </location>
    <ligand>
        <name>substrate</name>
    </ligand>
</feature>
<dbReference type="InterPro" id="IPR018520">
    <property type="entry name" value="UPP_synth-like_CS"/>
</dbReference>
<feature type="binding site" evidence="2">
    <location>
        <begin position="204"/>
        <end position="206"/>
    </location>
    <ligand>
        <name>substrate</name>
    </ligand>
</feature>
<sequence length="250" mass="28117">MNSPKKPLNAQRPSSEIEGKAPNHIAIIMDGNGRWANAKGLPRIAGHKEGVEALRRTVDACKTLEINHLTVFSFSTENWRRPKAEVDALMGLLKLFVKKDLKRLHQEGVRIRILGAQTGLPNGMHALIEECHELTKNNTTFNVNIAFNYGGRAEIVEATQNIARSVKSGQLDPESVDETLLHSFMWSSELPDVDLLIRTSGELRISNFLLWGIAYSELMFLDVLWPDFGRDDLERAVEGFKSRNRRFGGL</sequence>
<accession>A0ABW2IHT3</accession>
<keyword evidence="4" id="KW-1185">Reference proteome</keyword>
<dbReference type="EMBL" id="JBHTBR010000002">
    <property type="protein sequence ID" value="MFC7290488.1"/>
    <property type="molecule type" value="Genomic_DNA"/>
</dbReference>
<dbReference type="Proteomes" id="UP001596492">
    <property type="component" value="Unassembled WGS sequence"/>
</dbReference>
<dbReference type="InterPro" id="IPR036424">
    <property type="entry name" value="UPP_synth-like_sf"/>
</dbReference>
<comment type="function">
    <text evidence="2">Catalyzes the condensation of isopentenyl diphosphate (IPP) with allylic pyrophosphates generating different type of terpenoids.</text>
</comment>
<comment type="subunit">
    <text evidence="2">Homodimer.</text>
</comment>
<dbReference type="RefSeq" id="WP_382165421.1">
    <property type="nucleotide sequence ID" value="NZ_JBHTBR010000002.1"/>
</dbReference>
<feature type="binding site" evidence="2">
    <location>
        <position position="30"/>
    </location>
    <ligand>
        <name>Mg(2+)</name>
        <dbReference type="ChEBI" id="CHEBI:18420"/>
    </ligand>
</feature>
<proteinExistence type="inferred from homology"/>
<dbReference type="SUPFAM" id="SSF64005">
    <property type="entry name" value="Undecaprenyl diphosphate synthase"/>
    <property type="match status" value="1"/>
</dbReference>
<organism evidence="3 4">
    <name type="scientific">Hirschia litorea</name>
    <dbReference type="NCBI Taxonomy" id="1199156"/>
    <lineage>
        <taxon>Bacteria</taxon>
        <taxon>Pseudomonadati</taxon>
        <taxon>Pseudomonadota</taxon>
        <taxon>Alphaproteobacteria</taxon>
        <taxon>Hyphomonadales</taxon>
        <taxon>Hyphomonadaceae</taxon>
        <taxon>Hirschia</taxon>
    </lineage>
</organism>
<evidence type="ECO:0000256" key="1">
    <source>
        <dbReference type="ARBA" id="ARBA00022679"/>
    </source>
</evidence>
<dbReference type="HAMAP" id="MF_01139">
    <property type="entry name" value="ISPT"/>
    <property type="match status" value="1"/>
</dbReference>
<dbReference type="NCBIfam" id="TIGR00055">
    <property type="entry name" value="uppS"/>
    <property type="match status" value="1"/>
</dbReference>